<dbReference type="InterPro" id="IPR000795">
    <property type="entry name" value="T_Tr_GTP-bd_dom"/>
</dbReference>
<evidence type="ECO:0000256" key="3">
    <source>
        <dbReference type="ARBA" id="ARBA00023134"/>
    </source>
</evidence>
<dbReference type="FunFam" id="2.40.30.10:FF:000014">
    <property type="entry name" value="Probable GTP-binding protein 1"/>
    <property type="match status" value="1"/>
</dbReference>
<reference evidence="6" key="1">
    <citation type="submission" date="2019-05" db="EMBL/GenBank/DDBJ databases">
        <title>Annotation for the trematode Paragonimus heterotremus.</title>
        <authorList>
            <person name="Choi Y.-J."/>
        </authorList>
    </citation>
    <scope>NUCLEOTIDE SEQUENCE</scope>
    <source>
        <strain evidence="6">LC</strain>
    </source>
</reference>
<keyword evidence="7" id="KW-1185">Reference proteome</keyword>
<evidence type="ECO:0000256" key="4">
    <source>
        <dbReference type="SAM" id="MobiDB-lite"/>
    </source>
</evidence>
<dbReference type="SUPFAM" id="SSF50447">
    <property type="entry name" value="Translation proteins"/>
    <property type="match status" value="1"/>
</dbReference>
<feature type="region of interest" description="Disordered" evidence="4">
    <location>
        <begin position="319"/>
        <end position="424"/>
    </location>
</feature>
<dbReference type="GO" id="GO:0003746">
    <property type="term" value="F:translation elongation factor activity"/>
    <property type="evidence" value="ECO:0007669"/>
    <property type="project" value="TreeGrafter"/>
</dbReference>
<comment type="caution">
    <text evidence="6">The sequence shown here is derived from an EMBL/GenBank/DDBJ whole genome shotgun (WGS) entry which is preliminary data.</text>
</comment>
<proteinExistence type="inferred from homology"/>
<dbReference type="GO" id="GO:0003924">
    <property type="term" value="F:GTPase activity"/>
    <property type="evidence" value="ECO:0007669"/>
    <property type="project" value="InterPro"/>
</dbReference>
<gene>
    <name evidence="6" type="ORF">PHET_09064</name>
</gene>
<feature type="domain" description="Tr-type G" evidence="5">
    <location>
        <begin position="1"/>
        <end position="124"/>
    </location>
</feature>
<evidence type="ECO:0000256" key="1">
    <source>
        <dbReference type="ARBA" id="ARBA00007249"/>
    </source>
</evidence>
<dbReference type="PROSITE" id="PS51722">
    <property type="entry name" value="G_TR_2"/>
    <property type="match status" value="1"/>
</dbReference>
<feature type="compositionally biased region" description="Low complexity" evidence="4">
    <location>
        <begin position="395"/>
        <end position="413"/>
    </location>
</feature>
<dbReference type="PANTHER" id="PTHR43721:SF9">
    <property type="entry name" value="GTP-BINDING PROTEIN 1"/>
    <property type="match status" value="1"/>
</dbReference>
<keyword evidence="3" id="KW-0342">GTP-binding</keyword>
<feature type="compositionally biased region" description="Polar residues" evidence="4">
    <location>
        <begin position="414"/>
        <end position="424"/>
    </location>
</feature>
<dbReference type="Proteomes" id="UP000748531">
    <property type="component" value="Unassembled WGS sequence"/>
</dbReference>
<evidence type="ECO:0000313" key="7">
    <source>
        <dbReference type="Proteomes" id="UP000748531"/>
    </source>
</evidence>
<dbReference type="Pfam" id="PF00009">
    <property type="entry name" value="GTP_EFTU"/>
    <property type="match status" value="1"/>
</dbReference>
<dbReference type="EMBL" id="LUCH01005480">
    <property type="protein sequence ID" value="KAF5398042.1"/>
    <property type="molecule type" value="Genomic_DNA"/>
</dbReference>
<dbReference type="Gene3D" id="3.40.50.300">
    <property type="entry name" value="P-loop containing nucleotide triphosphate hydrolases"/>
    <property type="match status" value="1"/>
</dbReference>
<evidence type="ECO:0000256" key="2">
    <source>
        <dbReference type="ARBA" id="ARBA00022741"/>
    </source>
</evidence>
<sequence>MTGHAPDYAMFMVGANAGVIGMAKEHLGLALALGVPVFVVVTKIDMCPPNVLQETMSLLFRILKSPGCRKIPLLISSKDDVICSATNFTSERMCPVFSVSNVTGENLDLLKMFLNLLTPRSQPRVDAPAHFQVDDIFSVPGVGNVVAGTCLCGVIRLNDTLLLGPDPMGQFIPVPIKSIHRKRMPVTYVRGGQTASFAVKKLRRNQLRKGIVLLAPELQPRACVEFLAEVLILHHPTTIWVGYQAMVHAGPVRQTATILALSGHERLRTGDKDLVRFRFIKYPEYLYTGLRLIFREGKTKAVGTVREVFPLADTISQNPRSRLNKKFTPQNPKPVAQTPAVEHPGGGVPAKRESVASDQTDSLGVITPNPHKLIYSKQRKHHRPRNKELTNKPPTSVSSTSTTAASITSAVTSLNPAPDSSTFT</sequence>
<keyword evidence="2" id="KW-0547">Nucleotide-binding</keyword>
<dbReference type="InterPro" id="IPR027417">
    <property type="entry name" value="P-loop_NTPase"/>
</dbReference>
<accession>A0A8J4SM92</accession>
<comment type="similarity">
    <text evidence="1">Belongs to the TRAFAC class translation factor GTPase superfamily. Classic translation factor GTPase family. EF-Tu/EF-1A subfamily.</text>
</comment>
<dbReference type="PANTHER" id="PTHR43721">
    <property type="entry name" value="ELONGATION FACTOR TU-RELATED"/>
    <property type="match status" value="1"/>
</dbReference>
<dbReference type="CDD" id="cd03694">
    <property type="entry name" value="GTPBP_II"/>
    <property type="match status" value="1"/>
</dbReference>
<dbReference type="CDD" id="cd03708">
    <property type="entry name" value="GTPBP_III"/>
    <property type="match status" value="1"/>
</dbReference>
<dbReference type="SUPFAM" id="SSF52540">
    <property type="entry name" value="P-loop containing nucleoside triphosphate hydrolases"/>
    <property type="match status" value="1"/>
</dbReference>
<dbReference type="AlphaFoldDB" id="A0A8J4SM92"/>
<dbReference type="SUPFAM" id="SSF50465">
    <property type="entry name" value="EF-Tu/eEF-1alpha/eIF2-gamma C-terminal domain"/>
    <property type="match status" value="1"/>
</dbReference>
<dbReference type="InterPro" id="IPR009000">
    <property type="entry name" value="Transl_B-barrel_sf"/>
</dbReference>
<evidence type="ECO:0000313" key="6">
    <source>
        <dbReference type="EMBL" id="KAF5398042.1"/>
    </source>
</evidence>
<dbReference type="Gene3D" id="2.40.30.10">
    <property type="entry name" value="Translation factors"/>
    <property type="match status" value="2"/>
</dbReference>
<dbReference type="OrthoDB" id="248233at2759"/>
<dbReference type="InterPro" id="IPR009001">
    <property type="entry name" value="Transl_elong_EF1A/Init_IF2_C"/>
</dbReference>
<protein>
    <submittedName>
        <fullName evidence="6">GTP-binding protein 1</fullName>
    </submittedName>
</protein>
<dbReference type="InterPro" id="IPR050055">
    <property type="entry name" value="EF-Tu_GTPase"/>
</dbReference>
<name>A0A8J4SM92_9TREM</name>
<organism evidence="6 7">
    <name type="scientific">Paragonimus heterotremus</name>
    <dbReference type="NCBI Taxonomy" id="100268"/>
    <lineage>
        <taxon>Eukaryota</taxon>
        <taxon>Metazoa</taxon>
        <taxon>Spiralia</taxon>
        <taxon>Lophotrochozoa</taxon>
        <taxon>Platyhelminthes</taxon>
        <taxon>Trematoda</taxon>
        <taxon>Digenea</taxon>
        <taxon>Plagiorchiida</taxon>
        <taxon>Troglotremata</taxon>
        <taxon>Troglotrematidae</taxon>
        <taxon>Paragonimus</taxon>
    </lineage>
</organism>
<evidence type="ECO:0000259" key="5">
    <source>
        <dbReference type="PROSITE" id="PS51722"/>
    </source>
</evidence>
<dbReference type="GO" id="GO:0005525">
    <property type="term" value="F:GTP binding"/>
    <property type="evidence" value="ECO:0007669"/>
    <property type="project" value="UniProtKB-KW"/>
</dbReference>